<sequence>MKSAPPLNLTRLGSWLERHVTGFHNLREAQPIIGGNSNPIWKLQADSGAYVLRTQPAGELLQSAHALDREYRVISALQNGAIPVAPVHVLCDDPDVIGVQFYLMDFLEGSVFRDPALPGKSNAERAAVFDAAIDMLGRIHSVEVKAVGLADFGRQGNYFERQLYRWSKQVATALPDGDPTLDALIDKLQRLLPQNSPSTVLLHGDSRLDNLMFSGENRILAVLDWELSTLGDPLADLGQFLAVLDLPPDYLLPGLRGLDRAALGIPSEASMISRYFEATHHPYTDLRFYKAFALFRQAAMSAGLRRRALLGTAVSDQALAFGNSLDVFARLGLETLSGR</sequence>
<keyword evidence="3" id="KW-1185">Reference proteome</keyword>
<feature type="domain" description="Aminoglycoside phosphotransferase" evidence="1">
    <location>
        <begin position="29"/>
        <end position="253"/>
    </location>
</feature>
<evidence type="ECO:0000313" key="3">
    <source>
        <dbReference type="Proteomes" id="UP001064106"/>
    </source>
</evidence>
<dbReference type="RefSeq" id="WP_163125470.1">
    <property type="nucleotide sequence ID" value="NZ_ARXS01000007.1"/>
</dbReference>
<dbReference type="PANTHER" id="PTHR47829:SF1">
    <property type="entry name" value="HAD FAMILY PHOSPHATASE"/>
    <property type="match status" value="1"/>
</dbReference>
<gene>
    <name evidence="2" type="ORF">MA04_01627</name>
</gene>
<name>A0ABT2QXU4_9GAMM</name>
<dbReference type="InterPro" id="IPR002575">
    <property type="entry name" value="Aminoglycoside_PTrfase"/>
</dbReference>
<accession>A0ABT2QXU4</accession>
<dbReference type="Pfam" id="PF01636">
    <property type="entry name" value="APH"/>
    <property type="match status" value="1"/>
</dbReference>
<dbReference type="SUPFAM" id="SSF56112">
    <property type="entry name" value="Protein kinase-like (PK-like)"/>
    <property type="match status" value="1"/>
</dbReference>
<comment type="caution">
    <text evidence="2">The sequence shown here is derived from an EMBL/GenBank/DDBJ whole genome shotgun (WGS) entry which is preliminary data.</text>
</comment>
<dbReference type="EMBL" id="ARXS01000007">
    <property type="protein sequence ID" value="MCU5782327.1"/>
    <property type="molecule type" value="Genomic_DNA"/>
</dbReference>
<dbReference type="Gene3D" id="3.30.200.20">
    <property type="entry name" value="Phosphorylase Kinase, domain 1"/>
    <property type="match status" value="1"/>
</dbReference>
<evidence type="ECO:0000259" key="1">
    <source>
        <dbReference type="Pfam" id="PF01636"/>
    </source>
</evidence>
<evidence type="ECO:0000313" key="2">
    <source>
        <dbReference type="EMBL" id="MCU5782327.1"/>
    </source>
</evidence>
<reference evidence="2" key="1">
    <citation type="submission" date="2012-09" db="EMBL/GenBank/DDBJ databases">
        <title>Genome Sequence of alkane-degrading Bacterium Alcanivorax balearicus MACL04.</title>
        <authorList>
            <person name="Lai Q."/>
            <person name="Shao Z."/>
        </authorList>
    </citation>
    <scope>NUCLEOTIDE SEQUENCE</scope>
    <source>
        <strain evidence="2">MACL04</strain>
    </source>
</reference>
<dbReference type="Gene3D" id="3.90.1200.10">
    <property type="match status" value="1"/>
</dbReference>
<dbReference type="InterPro" id="IPR011009">
    <property type="entry name" value="Kinase-like_dom_sf"/>
</dbReference>
<dbReference type="Proteomes" id="UP001064106">
    <property type="component" value="Unassembled WGS sequence"/>
</dbReference>
<proteinExistence type="predicted"/>
<dbReference type="InterPro" id="IPR052898">
    <property type="entry name" value="ACAD10-like"/>
</dbReference>
<organism evidence="2 3">
    <name type="scientific">Alloalcanivorax balearicus MACL04</name>
    <dbReference type="NCBI Taxonomy" id="1177182"/>
    <lineage>
        <taxon>Bacteria</taxon>
        <taxon>Pseudomonadati</taxon>
        <taxon>Pseudomonadota</taxon>
        <taxon>Gammaproteobacteria</taxon>
        <taxon>Oceanospirillales</taxon>
        <taxon>Alcanivoracaceae</taxon>
        <taxon>Alloalcanivorax</taxon>
    </lineage>
</organism>
<protein>
    <submittedName>
        <fullName evidence="2">Aminoglycoside phosphotransferase</fullName>
    </submittedName>
</protein>
<dbReference type="CDD" id="cd05154">
    <property type="entry name" value="ACAD10_11_N-like"/>
    <property type="match status" value="1"/>
</dbReference>
<dbReference type="InterPro" id="IPR041726">
    <property type="entry name" value="ACAD10_11_N"/>
</dbReference>
<dbReference type="PANTHER" id="PTHR47829">
    <property type="entry name" value="HYDROLASE, PUTATIVE (AFU_ORTHOLOGUE AFUA_1G12880)-RELATED"/>
    <property type="match status" value="1"/>
</dbReference>